<dbReference type="Proteomes" id="UP001476798">
    <property type="component" value="Unassembled WGS sequence"/>
</dbReference>
<reference evidence="1 2" key="1">
    <citation type="submission" date="2021-06" db="EMBL/GenBank/DDBJ databases">
        <authorList>
            <person name="Palmer J.M."/>
        </authorList>
    </citation>
    <scope>NUCLEOTIDE SEQUENCE [LARGE SCALE GENOMIC DNA]</scope>
    <source>
        <strain evidence="1 2">GA_2019</strain>
        <tissue evidence="1">Muscle</tissue>
    </source>
</reference>
<proteinExistence type="predicted"/>
<comment type="caution">
    <text evidence="1">The sequence shown here is derived from an EMBL/GenBank/DDBJ whole genome shotgun (WGS) entry which is preliminary data.</text>
</comment>
<evidence type="ECO:0000313" key="2">
    <source>
        <dbReference type="Proteomes" id="UP001476798"/>
    </source>
</evidence>
<accession>A0ABV0PAT4</accession>
<dbReference type="EMBL" id="JAHRIO010070057">
    <property type="protein sequence ID" value="MEQ2180572.1"/>
    <property type="molecule type" value="Genomic_DNA"/>
</dbReference>
<feature type="non-terminal residue" evidence="1">
    <location>
        <position position="1"/>
    </location>
</feature>
<name>A0ABV0PAT4_9TELE</name>
<evidence type="ECO:0000313" key="1">
    <source>
        <dbReference type="EMBL" id="MEQ2180572.1"/>
    </source>
</evidence>
<gene>
    <name evidence="1" type="ORF">GOODEAATRI_002546</name>
</gene>
<protein>
    <submittedName>
        <fullName evidence="1">Uncharacterized protein</fullName>
    </submittedName>
</protein>
<sequence>VYATGFKDFCSILSDRMRPNSAATADVTGLLKRPYLLHETLWAGKCLHVATRGFCNPQIFLYRQVFTQRLFEAYNYACVSVCLSDENSDAVGFSFHLISIKRWESP</sequence>
<organism evidence="1 2">
    <name type="scientific">Goodea atripinnis</name>
    <dbReference type="NCBI Taxonomy" id="208336"/>
    <lineage>
        <taxon>Eukaryota</taxon>
        <taxon>Metazoa</taxon>
        <taxon>Chordata</taxon>
        <taxon>Craniata</taxon>
        <taxon>Vertebrata</taxon>
        <taxon>Euteleostomi</taxon>
        <taxon>Actinopterygii</taxon>
        <taxon>Neopterygii</taxon>
        <taxon>Teleostei</taxon>
        <taxon>Neoteleostei</taxon>
        <taxon>Acanthomorphata</taxon>
        <taxon>Ovalentaria</taxon>
        <taxon>Atherinomorphae</taxon>
        <taxon>Cyprinodontiformes</taxon>
        <taxon>Goodeidae</taxon>
        <taxon>Goodea</taxon>
    </lineage>
</organism>
<keyword evidence="2" id="KW-1185">Reference proteome</keyword>